<evidence type="ECO:0000256" key="1">
    <source>
        <dbReference type="SAM" id="SignalP"/>
    </source>
</evidence>
<proteinExistence type="predicted"/>
<feature type="chain" id="PRO_5037855390" description="DUF4189 domain-containing protein" evidence="1">
    <location>
        <begin position="25"/>
        <end position="124"/>
    </location>
</feature>
<accession>A0A941BFK2</accession>
<reference evidence="2 3" key="1">
    <citation type="submission" date="2021-04" db="EMBL/GenBank/DDBJ databases">
        <title>The genome sequence of Ideonella sp. 3Y2.</title>
        <authorList>
            <person name="Liu Y."/>
        </authorList>
    </citation>
    <scope>NUCLEOTIDE SEQUENCE [LARGE SCALE GENOMIC DNA]</scope>
    <source>
        <strain evidence="2 3">3Y2</strain>
    </source>
</reference>
<dbReference type="AlphaFoldDB" id="A0A941BFK2"/>
<comment type="caution">
    <text evidence="2">The sequence shown here is derived from an EMBL/GenBank/DDBJ whole genome shotgun (WGS) entry which is preliminary data.</text>
</comment>
<sequence>MKPRLVSVLLAALLGTMSSGPVAAQTSEPAWTVAGRQGLVRQVIVPTALAKDEAAYQRQIAQLCGADETCFLNFYTNSTGAEVALPLPDAIANEATATWRRSMKNGARLFTWSCRLQVPDRPCF</sequence>
<name>A0A941BFK2_9BURK</name>
<keyword evidence="1" id="KW-0732">Signal</keyword>
<evidence type="ECO:0008006" key="4">
    <source>
        <dbReference type="Google" id="ProtNLM"/>
    </source>
</evidence>
<evidence type="ECO:0000313" key="2">
    <source>
        <dbReference type="EMBL" id="MBQ0932161.1"/>
    </source>
</evidence>
<feature type="signal peptide" evidence="1">
    <location>
        <begin position="1"/>
        <end position="24"/>
    </location>
</feature>
<dbReference type="Proteomes" id="UP000676246">
    <property type="component" value="Unassembled WGS sequence"/>
</dbReference>
<gene>
    <name evidence="2" type="ORF">KAK03_16900</name>
</gene>
<protein>
    <recommendedName>
        <fullName evidence="4">DUF4189 domain-containing protein</fullName>
    </recommendedName>
</protein>
<dbReference type="RefSeq" id="WP_210855508.1">
    <property type="nucleotide sequence ID" value="NZ_JAGQDD010000014.1"/>
</dbReference>
<evidence type="ECO:0000313" key="3">
    <source>
        <dbReference type="Proteomes" id="UP000676246"/>
    </source>
</evidence>
<organism evidence="2 3">
    <name type="scientific">Ideonella alba</name>
    <dbReference type="NCBI Taxonomy" id="2824118"/>
    <lineage>
        <taxon>Bacteria</taxon>
        <taxon>Pseudomonadati</taxon>
        <taxon>Pseudomonadota</taxon>
        <taxon>Betaproteobacteria</taxon>
        <taxon>Burkholderiales</taxon>
        <taxon>Sphaerotilaceae</taxon>
        <taxon>Ideonella</taxon>
    </lineage>
</organism>
<dbReference type="EMBL" id="JAGQDD010000014">
    <property type="protein sequence ID" value="MBQ0932161.1"/>
    <property type="molecule type" value="Genomic_DNA"/>
</dbReference>
<keyword evidence="3" id="KW-1185">Reference proteome</keyword>